<name>A0A645IA74_9ZZZZ</name>
<dbReference type="PROSITE" id="PS51729">
    <property type="entry name" value="GNAT_YJDJ"/>
    <property type="match status" value="1"/>
</dbReference>
<dbReference type="PROSITE" id="PS51186">
    <property type="entry name" value="GNAT"/>
    <property type="match status" value="1"/>
</dbReference>
<organism evidence="3">
    <name type="scientific">bioreactor metagenome</name>
    <dbReference type="NCBI Taxonomy" id="1076179"/>
    <lineage>
        <taxon>unclassified sequences</taxon>
        <taxon>metagenomes</taxon>
        <taxon>ecological metagenomes</taxon>
    </lineage>
</organism>
<dbReference type="SUPFAM" id="SSF55729">
    <property type="entry name" value="Acyl-CoA N-acyltransferases (Nat)"/>
    <property type="match status" value="1"/>
</dbReference>
<sequence>MNWSYEPGRVYYVDETNTCLAEATYVFLDNRTVDINHTYVDPSLRGQGVAGEMMEAVALRLRQDGLKAVASCSYANAWLNKHRDSYADVISDGLNR</sequence>
<gene>
    <name evidence="3" type="ORF">SDC9_195832</name>
</gene>
<dbReference type="InterPro" id="IPR031165">
    <property type="entry name" value="GNAT_YJDJ"/>
</dbReference>
<reference evidence="3" key="1">
    <citation type="submission" date="2019-08" db="EMBL/GenBank/DDBJ databases">
        <authorList>
            <person name="Kucharzyk K."/>
            <person name="Murdoch R.W."/>
            <person name="Higgins S."/>
            <person name="Loffler F."/>
        </authorList>
    </citation>
    <scope>NUCLEOTIDE SEQUENCE</scope>
</reference>
<comment type="caution">
    <text evidence="3">The sequence shown here is derived from an EMBL/GenBank/DDBJ whole genome shotgun (WGS) entry which is preliminary data.</text>
</comment>
<dbReference type="PANTHER" id="PTHR31435:SF10">
    <property type="entry name" value="BSR4717 PROTEIN"/>
    <property type="match status" value="1"/>
</dbReference>
<dbReference type="GO" id="GO:0016747">
    <property type="term" value="F:acyltransferase activity, transferring groups other than amino-acyl groups"/>
    <property type="evidence" value="ECO:0007669"/>
    <property type="project" value="InterPro"/>
</dbReference>
<evidence type="ECO:0000313" key="3">
    <source>
        <dbReference type="EMBL" id="MPN48227.1"/>
    </source>
</evidence>
<accession>A0A645IA74</accession>
<protein>
    <submittedName>
        <fullName evidence="3">Uncharacterized protein</fullName>
    </submittedName>
</protein>
<evidence type="ECO:0000259" key="1">
    <source>
        <dbReference type="PROSITE" id="PS51186"/>
    </source>
</evidence>
<proteinExistence type="predicted"/>
<evidence type="ECO:0000259" key="2">
    <source>
        <dbReference type="PROSITE" id="PS51729"/>
    </source>
</evidence>
<dbReference type="EMBL" id="VSSQ01110350">
    <property type="protein sequence ID" value="MPN48227.1"/>
    <property type="molecule type" value="Genomic_DNA"/>
</dbReference>
<dbReference type="Gene3D" id="3.40.630.30">
    <property type="match status" value="1"/>
</dbReference>
<dbReference type="InterPro" id="IPR016181">
    <property type="entry name" value="Acyl_CoA_acyltransferase"/>
</dbReference>
<feature type="domain" description="N-acetyltransferase" evidence="1">
    <location>
        <begin position="1"/>
        <end position="96"/>
    </location>
</feature>
<dbReference type="Pfam" id="PF14542">
    <property type="entry name" value="Acetyltransf_CG"/>
    <property type="match status" value="1"/>
</dbReference>
<feature type="domain" description="N-acetyltransferase" evidence="2">
    <location>
        <begin position="2"/>
        <end position="91"/>
    </location>
</feature>
<dbReference type="InterPro" id="IPR045057">
    <property type="entry name" value="Gcn5-rel_NAT"/>
</dbReference>
<dbReference type="AlphaFoldDB" id="A0A645IA74"/>
<dbReference type="PANTHER" id="PTHR31435">
    <property type="entry name" value="PROTEIN NATD1"/>
    <property type="match status" value="1"/>
</dbReference>
<dbReference type="InterPro" id="IPR000182">
    <property type="entry name" value="GNAT_dom"/>
</dbReference>
<dbReference type="CDD" id="cd04301">
    <property type="entry name" value="NAT_SF"/>
    <property type="match status" value="1"/>
</dbReference>